<sequence length="179" mass="19595">MNVLSLALTLILAIQFGCSNEEGNSQKQVKSPETEELDGLSSASEATPQEQETPEAPAPEEEPTPVEEQEEEKEEQKPRQDEEPRDTDTPNVVDDFQVTLNCNAGFDLSWSDSQSNNDVSTNAPCSDIKVECETLDILGTAYDLISFKSSNSTQSNGISKDRCPLLKKKVEDAIAAELQ</sequence>
<evidence type="ECO:0000313" key="3">
    <source>
        <dbReference type="Proteomes" id="UP000192907"/>
    </source>
</evidence>
<name>A0A1Y6BSL8_9BACT</name>
<keyword evidence="3" id="KW-1185">Reference proteome</keyword>
<feature type="compositionally biased region" description="Polar residues" evidence="1">
    <location>
        <begin position="19"/>
        <end position="31"/>
    </location>
</feature>
<reference evidence="3" key="1">
    <citation type="submission" date="2017-04" db="EMBL/GenBank/DDBJ databases">
        <authorList>
            <person name="Varghese N."/>
            <person name="Submissions S."/>
        </authorList>
    </citation>
    <scope>NUCLEOTIDE SEQUENCE [LARGE SCALE GENOMIC DNA]</scope>
    <source>
        <strain evidence="3">RKEM611</strain>
    </source>
</reference>
<protein>
    <submittedName>
        <fullName evidence="2">Uncharacterized protein</fullName>
    </submittedName>
</protein>
<dbReference type="Proteomes" id="UP000192907">
    <property type="component" value="Unassembled WGS sequence"/>
</dbReference>
<feature type="compositionally biased region" description="Low complexity" evidence="1">
    <location>
        <begin position="45"/>
        <end position="55"/>
    </location>
</feature>
<proteinExistence type="predicted"/>
<accession>A0A1Y6BSL8</accession>
<dbReference type="RefSeq" id="WP_132317689.1">
    <property type="nucleotide sequence ID" value="NZ_FWZT01000006.1"/>
</dbReference>
<feature type="compositionally biased region" description="Acidic residues" evidence="1">
    <location>
        <begin position="58"/>
        <end position="73"/>
    </location>
</feature>
<dbReference type="AlphaFoldDB" id="A0A1Y6BSL8"/>
<evidence type="ECO:0000256" key="1">
    <source>
        <dbReference type="SAM" id="MobiDB-lite"/>
    </source>
</evidence>
<evidence type="ECO:0000313" key="2">
    <source>
        <dbReference type="EMBL" id="SMF19063.1"/>
    </source>
</evidence>
<gene>
    <name evidence="2" type="ORF">SAMN06296036_106236</name>
</gene>
<feature type="compositionally biased region" description="Basic and acidic residues" evidence="1">
    <location>
        <begin position="74"/>
        <end position="88"/>
    </location>
</feature>
<dbReference type="EMBL" id="FWZT01000006">
    <property type="protein sequence ID" value="SMF19063.1"/>
    <property type="molecule type" value="Genomic_DNA"/>
</dbReference>
<feature type="region of interest" description="Disordered" evidence="1">
    <location>
        <begin position="19"/>
        <end position="95"/>
    </location>
</feature>
<organism evidence="2 3">
    <name type="scientific">Pseudobacteriovorax antillogorgiicola</name>
    <dbReference type="NCBI Taxonomy" id="1513793"/>
    <lineage>
        <taxon>Bacteria</taxon>
        <taxon>Pseudomonadati</taxon>
        <taxon>Bdellovibrionota</taxon>
        <taxon>Oligoflexia</taxon>
        <taxon>Oligoflexales</taxon>
        <taxon>Pseudobacteriovoracaceae</taxon>
        <taxon>Pseudobacteriovorax</taxon>
    </lineage>
</organism>